<dbReference type="HAMAP" id="MF_00639">
    <property type="entry name" value="MurD"/>
    <property type="match status" value="1"/>
</dbReference>
<keyword evidence="7 8" id="KW-0133">Cell shape</keyword>
<evidence type="ECO:0000256" key="1">
    <source>
        <dbReference type="ARBA" id="ARBA00004496"/>
    </source>
</evidence>
<comment type="similarity">
    <text evidence="7">Belongs to the MurCDEF family.</text>
</comment>
<dbReference type="NCBIfam" id="TIGR01087">
    <property type="entry name" value="murD"/>
    <property type="match status" value="1"/>
</dbReference>
<keyword evidence="7 8" id="KW-0132">Cell division</keyword>
<keyword evidence="7 8" id="KW-0573">Peptidoglycan synthesis</keyword>
<dbReference type="InterPro" id="IPR036565">
    <property type="entry name" value="Mur-like_cat_sf"/>
</dbReference>
<feature type="domain" description="Mur ligase C-terminal" evidence="9">
    <location>
        <begin position="312"/>
        <end position="422"/>
    </location>
</feature>
<dbReference type="InterPro" id="IPR036615">
    <property type="entry name" value="Mur_ligase_C_dom_sf"/>
</dbReference>
<dbReference type="STRING" id="1969733.B5V00_04040"/>
<dbReference type="UniPathway" id="UPA00219"/>
<evidence type="ECO:0000259" key="9">
    <source>
        <dbReference type="Pfam" id="PF02875"/>
    </source>
</evidence>
<dbReference type="EC" id="6.3.2.9" evidence="7 8"/>
<evidence type="ECO:0000256" key="5">
    <source>
        <dbReference type="ARBA" id="ARBA00022741"/>
    </source>
</evidence>
<evidence type="ECO:0000313" key="11">
    <source>
        <dbReference type="EMBL" id="ORJ62465.1"/>
    </source>
</evidence>
<dbReference type="SUPFAM" id="SSF53623">
    <property type="entry name" value="MurD-like peptide ligases, catalytic domain"/>
    <property type="match status" value="1"/>
</dbReference>
<dbReference type="Pfam" id="PF08245">
    <property type="entry name" value="Mur_ligase_M"/>
    <property type="match status" value="1"/>
</dbReference>
<dbReference type="GO" id="GO:0071555">
    <property type="term" value="P:cell wall organization"/>
    <property type="evidence" value="ECO:0007669"/>
    <property type="project" value="UniProtKB-KW"/>
</dbReference>
<keyword evidence="4 7" id="KW-0436">Ligase</keyword>
<dbReference type="Gene3D" id="3.40.50.720">
    <property type="entry name" value="NAD(P)-binding Rossmann-like Domain"/>
    <property type="match status" value="1"/>
</dbReference>
<dbReference type="AlphaFoldDB" id="A0A1X0YBA7"/>
<dbReference type="InterPro" id="IPR013221">
    <property type="entry name" value="Mur_ligase_cen"/>
</dbReference>
<evidence type="ECO:0000256" key="4">
    <source>
        <dbReference type="ARBA" id="ARBA00022598"/>
    </source>
</evidence>
<dbReference type="GO" id="GO:0051301">
    <property type="term" value="P:cell division"/>
    <property type="evidence" value="ECO:0007669"/>
    <property type="project" value="UniProtKB-KW"/>
</dbReference>
<protein>
    <recommendedName>
        <fullName evidence="7 8">UDP-N-acetylmuramoylalanine--D-glutamate ligase</fullName>
        <ecNumber evidence="7 8">6.3.2.9</ecNumber>
    </recommendedName>
    <alternativeName>
        <fullName evidence="7">D-glutamic acid-adding enzyme</fullName>
    </alternativeName>
    <alternativeName>
        <fullName evidence="7">UDP-N-acetylmuramoyl-L-alanyl-D-glutamate synthetase</fullName>
    </alternativeName>
</protein>
<evidence type="ECO:0000256" key="8">
    <source>
        <dbReference type="RuleBase" id="RU003664"/>
    </source>
</evidence>
<organism evidence="11 12">
    <name type="scientific">Geothermobacter hydrogeniphilus</name>
    <dbReference type="NCBI Taxonomy" id="1969733"/>
    <lineage>
        <taxon>Bacteria</taxon>
        <taxon>Pseudomonadati</taxon>
        <taxon>Thermodesulfobacteriota</taxon>
        <taxon>Desulfuromonadia</taxon>
        <taxon>Desulfuromonadales</taxon>
        <taxon>Geothermobacteraceae</taxon>
        <taxon>Geothermobacter</taxon>
    </lineage>
</organism>
<comment type="caution">
    <text evidence="11">The sequence shown here is derived from an EMBL/GenBank/DDBJ whole genome shotgun (WGS) entry which is preliminary data.</text>
</comment>
<dbReference type="PANTHER" id="PTHR43692">
    <property type="entry name" value="UDP-N-ACETYLMURAMOYLALANINE--D-GLUTAMATE LIGASE"/>
    <property type="match status" value="1"/>
</dbReference>
<dbReference type="GO" id="GO:0005524">
    <property type="term" value="F:ATP binding"/>
    <property type="evidence" value="ECO:0007669"/>
    <property type="project" value="UniProtKB-UniRule"/>
</dbReference>
<dbReference type="SUPFAM" id="SSF53244">
    <property type="entry name" value="MurD-like peptide ligases, peptide-binding domain"/>
    <property type="match status" value="1"/>
</dbReference>
<evidence type="ECO:0000259" key="10">
    <source>
        <dbReference type="Pfam" id="PF08245"/>
    </source>
</evidence>
<evidence type="ECO:0000256" key="3">
    <source>
        <dbReference type="ARBA" id="ARBA00022490"/>
    </source>
</evidence>
<dbReference type="OrthoDB" id="9809796at2"/>
<name>A0A1X0YBA7_9BACT</name>
<evidence type="ECO:0000256" key="6">
    <source>
        <dbReference type="ARBA" id="ARBA00022840"/>
    </source>
</evidence>
<dbReference type="InterPro" id="IPR005762">
    <property type="entry name" value="MurD"/>
</dbReference>
<dbReference type="EMBL" id="NAAD01000003">
    <property type="protein sequence ID" value="ORJ62465.1"/>
    <property type="molecule type" value="Genomic_DNA"/>
</dbReference>
<feature type="domain" description="Mur ligase central" evidence="10">
    <location>
        <begin position="114"/>
        <end position="287"/>
    </location>
</feature>
<reference evidence="11 12" key="1">
    <citation type="submission" date="2017-03" db="EMBL/GenBank/DDBJ databases">
        <title>Genome sequence of Geothermobacter sp. EPR-M, Deep-Sea Iron Reducer.</title>
        <authorList>
            <person name="Tully B."/>
            <person name="Savalia P."/>
            <person name="Abuyen K."/>
            <person name="Baughan C."/>
            <person name="Romero E."/>
            <person name="Ronkowski C."/>
            <person name="Torres B."/>
            <person name="Tremblay J."/>
            <person name="Trujillo A."/>
            <person name="Tyler M."/>
            <person name="Perez-Rodriguez I."/>
            <person name="Amend J."/>
        </authorList>
    </citation>
    <scope>NUCLEOTIDE SEQUENCE [LARGE SCALE GENOMIC DNA]</scope>
    <source>
        <strain evidence="11 12">EPR-M</strain>
    </source>
</reference>
<dbReference type="GO" id="GO:0005737">
    <property type="term" value="C:cytoplasm"/>
    <property type="evidence" value="ECO:0007669"/>
    <property type="project" value="UniProtKB-SubCell"/>
</dbReference>
<evidence type="ECO:0000256" key="2">
    <source>
        <dbReference type="ARBA" id="ARBA00004752"/>
    </source>
</evidence>
<feature type="binding site" evidence="7">
    <location>
        <begin position="116"/>
        <end position="122"/>
    </location>
    <ligand>
        <name>ATP</name>
        <dbReference type="ChEBI" id="CHEBI:30616"/>
    </ligand>
</feature>
<keyword evidence="12" id="KW-1185">Reference proteome</keyword>
<dbReference type="Pfam" id="PF21799">
    <property type="entry name" value="MurD-like_N"/>
    <property type="match status" value="1"/>
</dbReference>
<gene>
    <name evidence="7" type="primary">murD</name>
    <name evidence="11" type="ORF">B5V00_04040</name>
</gene>
<keyword evidence="3 7" id="KW-0963">Cytoplasm</keyword>
<dbReference type="Gene3D" id="3.40.1190.10">
    <property type="entry name" value="Mur-like, catalytic domain"/>
    <property type="match status" value="1"/>
</dbReference>
<comment type="catalytic activity">
    <reaction evidence="7 8">
        <text>UDP-N-acetyl-alpha-D-muramoyl-L-alanine + D-glutamate + ATP = UDP-N-acetyl-alpha-D-muramoyl-L-alanyl-D-glutamate + ADP + phosphate + H(+)</text>
        <dbReference type="Rhea" id="RHEA:16429"/>
        <dbReference type="ChEBI" id="CHEBI:15378"/>
        <dbReference type="ChEBI" id="CHEBI:29986"/>
        <dbReference type="ChEBI" id="CHEBI:30616"/>
        <dbReference type="ChEBI" id="CHEBI:43474"/>
        <dbReference type="ChEBI" id="CHEBI:83898"/>
        <dbReference type="ChEBI" id="CHEBI:83900"/>
        <dbReference type="ChEBI" id="CHEBI:456216"/>
        <dbReference type="EC" id="6.3.2.9"/>
    </reaction>
</comment>
<comment type="subcellular location">
    <subcellularLocation>
        <location evidence="1 7 8">Cytoplasm</location>
    </subcellularLocation>
</comment>
<sequence length="453" mass="49469">MKHGYENRQIVVVGAGRSGRALSRYFCSRGAQVVLSDRRRREQIDTLDESGLDGVRFDLGGHDSELLKAADLVVISPGVPSDLPVLQQARAAGVPVVGEVEIAWRDLDAPLVGITGTNGKSTTTALCGEMFRRAGCRTFVGGNLGTPLIEAVAGDDWQYLVVELSSFQLETIADFRPRYGMLLNLSADHLDRYADMDAYLRAKLRLFENQRSEDVAILNADDPLVREIAADLPGRRVLFSSERRLSEGICREGKEIVWRWQGGEQRFAINQLRLRGDHNLENVMAALLPPLLEGCDPQLIWQAACEFSGLPHRMQQVRMLGGVDWINDSKGTNVGSVLKSLAGLDAPVTLIAGGRDKGGDFRQLASLVREKVGHLLLIGEAAARIAEELEGCSEIELCPGLDVAVDRARAVTAEGGTVLLSPGCSSFDMFADFEQRGDCFIRLVNALTENEEP</sequence>
<accession>A0A1X0YBA7</accession>
<keyword evidence="7 8" id="KW-0131">Cell cycle</keyword>
<dbReference type="RefSeq" id="WP_085009478.1">
    <property type="nucleotide sequence ID" value="NZ_NAAD01000003.1"/>
</dbReference>
<dbReference type="GO" id="GO:0008360">
    <property type="term" value="P:regulation of cell shape"/>
    <property type="evidence" value="ECO:0007669"/>
    <property type="project" value="UniProtKB-KW"/>
</dbReference>
<proteinExistence type="inferred from homology"/>
<dbReference type="Proteomes" id="UP000193136">
    <property type="component" value="Unassembled WGS sequence"/>
</dbReference>
<dbReference type="GO" id="GO:0008764">
    <property type="term" value="F:UDP-N-acetylmuramoylalanine-D-glutamate ligase activity"/>
    <property type="evidence" value="ECO:0007669"/>
    <property type="project" value="UniProtKB-UniRule"/>
</dbReference>
<dbReference type="Gene3D" id="3.90.190.20">
    <property type="entry name" value="Mur ligase, C-terminal domain"/>
    <property type="match status" value="1"/>
</dbReference>
<comment type="function">
    <text evidence="7 8">Cell wall formation. Catalyzes the addition of glutamate to the nucleotide precursor UDP-N-acetylmuramoyl-L-alanine (UMA).</text>
</comment>
<evidence type="ECO:0000313" key="12">
    <source>
        <dbReference type="Proteomes" id="UP000193136"/>
    </source>
</evidence>
<dbReference type="PANTHER" id="PTHR43692:SF1">
    <property type="entry name" value="UDP-N-ACETYLMURAMOYLALANINE--D-GLUTAMATE LIGASE"/>
    <property type="match status" value="1"/>
</dbReference>
<keyword evidence="7 8" id="KW-0961">Cell wall biogenesis/degradation</keyword>
<dbReference type="InterPro" id="IPR004101">
    <property type="entry name" value="Mur_ligase_C"/>
</dbReference>
<keyword evidence="6 7" id="KW-0067">ATP-binding</keyword>
<keyword evidence="5 7" id="KW-0547">Nucleotide-binding</keyword>
<comment type="pathway">
    <text evidence="2 7 8">Cell wall biogenesis; peptidoglycan biosynthesis.</text>
</comment>
<evidence type="ECO:0000256" key="7">
    <source>
        <dbReference type="HAMAP-Rule" id="MF_00639"/>
    </source>
</evidence>
<dbReference type="SUPFAM" id="SSF51984">
    <property type="entry name" value="MurCD N-terminal domain"/>
    <property type="match status" value="1"/>
</dbReference>
<dbReference type="Pfam" id="PF02875">
    <property type="entry name" value="Mur_ligase_C"/>
    <property type="match status" value="1"/>
</dbReference>
<dbReference type="GO" id="GO:0009252">
    <property type="term" value="P:peptidoglycan biosynthetic process"/>
    <property type="evidence" value="ECO:0007669"/>
    <property type="project" value="UniProtKB-UniRule"/>
</dbReference>